<dbReference type="HOGENOM" id="CLU_000604_27_6_1"/>
<keyword evidence="1" id="KW-0813">Transport</keyword>
<keyword evidence="11" id="KW-1185">Reference proteome</keyword>
<name>L8WI01_THACA</name>
<evidence type="ECO:0000259" key="9">
    <source>
        <dbReference type="PROSITE" id="PS50929"/>
    </source>
</evidence>
<dbReference type="Gene3D" id="1.20.1560.10">
    <property type="entry name" value="ABC transporter type 1, transmembrane domain"/>
    <property type="match status" value="1"/>
</dbReference>
<dbReference type="InterPro" id="IPR017871">
    <property type="entry name" value="ABC_transporter-like_CS"/>
</dbReference>
<evidence type="ECO:0000313" key="11">
    <source>
        <dbReference type="Proteomes" id="UP000011668"/>
    </source>
</evidence>
<keyword evidence="6 8" id="KW-0472">Membrane</keyword>
<keyword evidence="4" id="KW-0067">ATP-binding</keyword>
<dbReference type="AlphaFoldDB" id="L8WI01"/>
<dbReference type="CDD" id="cd18596">
    <property type="entry name" value="ABC_6TM_VMR1_D1_like"/>
    <property type="match status" value="1"/>
</dbReference>
<dbReference type="OMA" id="SACAFLY"/>
<evidence type="ECO:0000256" key="5">
    <source>
        <dbReference type="ARBA" id="ARBA00022989"/>
    </source>
</evidence>
<dbReference type="STRING" id="983506.L8WI01"/>
<evidence type="ECO:0000256" key="7">
    <source>
        <dbReference type="SAM" id="MobiDB-lite"/>
    </source>
</evidence>
<proteinExistence type="predicted"/>
<dbReference type="PANTHER" id="PTHR24223">
    <property type="entry name" value="ATP-BINDING CASSETTE SUB-FAMILY C"/>
    <property type="match status" value="1"/>
</dbReference>
<dbReference type="SUPFAM" id="SSF52540">
    <property type="entry name" value="P-loop containing nucleoside triphosphate hydrolases"/>
    <property type="match status" value="1"/>
</dbReference>
<evidence type="ECO:0000256" key="8">
    <source>
        <dbReference type="SAM" id="Phobius"/>
    </source>
</evidence>
<dbReference type="InterPro" id="IPR003439">
    <property type="entry name" value="ABC_transporter-like_ATP-bd"/>
</dbReference>
<evidence type="ECO:0000256" key="1">
    <source>
        <dbReference type="ARBA" id="ARBA00022448"/>
    </source>
</evidence>
<dbReference type="Pfam" id="PF00005">
    <property type="entry name" value="ABC_tran"/>
    <property type="match status" value="1"/>
</dbReference>
<feature type="transmembrane region" description="Helical" evidence="8">
    <location>
        <begin position="492"/>
        <end position="509"/>
    </location>
</feature>
<evidence type="ECO:0000256" key="6">
    <source>
        <dbReference type="ARBA" id="ARBA00023136"/>
    </source>
</evidence>
<keyword evidence="2 8" id="KW-0812">Transmembrane</keyword>
<organism evidence="10 11">
    <name type="scientific">Thanatephorus cucumeris (strain AG1-IA)</name>
    <name type="common">Rice sheath blight fungus</name>
    <name type="synonym">Rhizoctonia solani</name>
    <dbReference type="NCBI Taxonomy" id="983506"/>
    <lineage>
        <taxon>Eukaryota</taxon>
        <taxon>Fungi</taxon>
        <taxon>Dikarya</taxon>
        <taxon>Basidiomycota</taxon>
        <taxon>Agaricomycotina</taxon>
        <taxon>Agaricomycetes</taxon>
        <taxon>Cantharellales</taxon>
        <taxon>Ceratobasidiaceae</taxon>
        <taxon>Rhizoctonia</taxon>
        <taxon>Rhizoctonia solani AG-1</taxon>
    </lineage>
</organism>
<dbReference type="GO" id="GO:0140359">
    <property type="term" value="F:ABC-type transporter activity"/>
    <property type="evidence" value="ECO:0007669"/>
    <property type="project" value="InterPro"/>
</dbReference>
<dbReference type="Gene3D" id="3.40.50.300">
    <property type="entry name" value="P-loop containing nucleotide triphosphate hydrolases"/>
    <property type="match status" value="2"/>
</dbReference>
<gene>
    <name evidence="10" type="ORF">AG1IA_09547</name>
</gene>
<feature type="transmembrane region" description="Helical" evidence="8">
    <location>
        <begin position="6"/>
        <end position="28"/>
    </location>
</feature>
<reference evidence="10 11" key="1">
    <citation type="journal article" date="2013" name="Nat. Commun.">
        <title>The evolution and pathogenic mechanisms of the rice sheath blight pathogen.</title>
        <authorList>
            <person name="Zheng A."/>
            <person name="Lin R."/>
            <person name="Xu L."/>
            <person name="Qin P."/>
            <person name="Tang C."/>
            <person name="Ai P."/>
            <person name="Zhang D."/>
            <person name="Liu Y."/>
            <person name="Sun Z."/>
            <person name="Feng H."/>
            <person name="Wang Y."/>
            <person name="Chen Y."/>
            <person name="Liang X."/>
            <person name="Fu R."/>
            <person name="Li Q."/>
            <person name="Zhang J."/>
            <person name="Yu X."/>
            <person name="Xie Z."/>
            <person name="Ding L."/>
            <person name="Guan P."/>
            <person name="Tang J."/>
            <person name="Liang Y."/>
            <person name="Wang S."/>
            <person name="Deng Q."/>
            <person name="Li S."/>
            <person name="Zhu J."/>
            <person name="Wang L."/>
            <person name="Liu H."/>
            <person name="Li P."/>
        </authorList>
    </citation>
    <scope>NUCLEOTIDE SEQUENCE [LARGE SCALE GENOMIC DNA]</scope>
    <source>
        <strain evidence="11">AG-1 IA</strain>
    </source>
</reference>
<feature type="compositionally biased region" description="Low complexity" evidence="7">
    <location>
        <begin position="430"/>
        <end position="440"/>
    </location>
</feature>
<dbReference type="InterPro" id="IPR011527">
    <property type="entry name" value="ABC1_TM_dom"/>
</dbReference>
<dbReference type="Proteomes" id="UP000011668">
    <property type="component" value="Unassembled WGS sequence"/>
</dbReference>
<dbReference type="SUPFAM" id="SSF90123">
    <property type="entry name" value="ABC transporter transmembrane region"/>
    <property type="match status" value="1"/>
</dbReference>
<dbReference type="GO" id="GO:0005524">
    <property type="term" value="F:ATP binding"/>
    <property type="evidence" value="ECO:0007669"/>
    <property type="project" value="UniProtKB-KW"/>
</dbReference>
<dbReference type="InterPro" id="IPR050173">
    <property type="entry name" value="ABC_transporter_C-like"/>
</dbReference>
<dbReference type="Pfam" id="PF00664">
    <property type="entry name" value="ABC_membrane"/>
    <property type="match status" value="1"/>
</dbReference>
<feature type="transmembrane region" description="Helical" evidence="8">
    <location>
        <begin position="572"/>
        <end position="597"/>
    </location>
</feature>
<feature type="domain" description="ABC transmembrane type-1" evidence="9">
    <location>
        <begin position="289"/>
        <end position="607"/>
    </location>
</feature>
<feature type="region of interest" description="Disordered" evidence="7">
    <location>
        <begin position="415"/>
        <end position="440"/>
    </location>
</feature>
<dbReference type="PROSITE" id="PS00211">
    <property type="entry name" value="ABC_TRANSPORTER_1"/>
    <property type="match status" value="1"/>
</dbReference>
<keyword evidence="5 8" id="KW-1133">Transmembrane helix</keyword>
<dbReference type="OrthoDB" id="6500128at2759"/>
<dbReference type="InterPro" id="IPR027417">
    <property type="entry name" value="P-loop_NTPase"/>
</dbReference>
<evidence type="ECO:0000256" key="3">
    <source>
        <dbReference type="ARBA" id="ARBA00022741"/>
    </source>
</evidence>
<sequence>MSNTCAVGIMSGVGIPALIVVIGVLHTIGVRLPDWPIFSEFISGSKEALADVAAEEDAEALSKPGSALPSDADFPNESSPLLERTIAENKKPSGWRQFTLTLIPILQIAGWTASLVHQASSGRSDSLSVIIPAATLVSWVYAGLRPNLWPSYTPYYDLLVLYTSQFVSACAFLYDGSVTVIPGDNFRWEHIERVFDAFLTFGGITIILNMPLESSGDAQIDAEGRTPALEDHCTLLQWITFSWVSPLVALGSRQPLGEKDMWQLSRLMRTRVRSSLLRKILAANARDMFLDLILTVLSAILDFGPPVFLNLILRAMSATPSDDLVRSSKLDELRFYVSFPVHTLLRSPNDTATGTHRPLQPQDAYFFAIAAAFCQLIKSQSDLQHLYFARRASVRIKGELVASIYEKALKRKDMSGAVGKSDTQKKGNPEDSASAPSEESSSADIGKVVSLIAADAEWISRFVTLGTFIYDAPVSAIISCFFLYNLMGWTAFVGYIALVLTLPINNFLVQKTAIYQRSVSAMRDRRMQAMNEAIQGIKFIKFSAWESRWIQRVLEARHAEVKWLSKLKLTNFFMIMVWDLVPILVAAIGFSCFTLVAKRELTVDIAFPLPLTIASTVRTLVSIQRIEAYLSEEEVPDHISSLKRPPPTSHGPSETRLGCKNASFRWPTVSTPTKTINPTKPQQSSRWSRLLVMLRLRKEPSPQEAQEPTNTDEDQPFTLRDISVVFPEGVLSLVYGPTGSGKSSREFLSAILGEMDRLEGESYLPKDPTYLHTKTNLKMAISYCAQQPWLEHKSIKDNIMCSQTRFGLVRRRRRNCVSLSGGQKARVALARAVYARTQFVILDDVLSAVDSHTAEHIVHRCLRGPLPCPLFCWLVGAIERGPDRNTRDSPTAS</sequence>
<evidence type="ECO:0000256" key="4">
    <source>
        <dbReference type="ARBA" id="ARBA00022840"/>
    </source>
</evidence>
<dbReference type="PANTHER" id="PTHR24223:SF415">
    <property type="entry name" value="FI20190P1"/>
    <property type="match status" value="1"/>
</dbReference>
<dbReference type="GO" id="GO:0016887">
    <property type="term" value="F:ATP hydrolysis activity"/>
    <property type="evidence" value="ECO:0007669"/>
    <property type="project" value="InterPro"/>
</dbReference>
<dbReference type="InterPro" id="IPR036640">
    <property type="entry name" value="ABC1_TM_sf"/>
</dbReference>
<comment type="caution">
    <text evidence="10">The sequence shown here is derived from an EMBL/GenBank/DDBJ whole genome shotgun (WGS) entry which is preliminary data.</text>
</comment>
<evidence type="ECO:0000313" key="10">
    <source>
        <dbReference type="EMBL" id="ELU36423.1"/>
    </source>
</evidence>
<protein>
    <submittedName>
        <fullName evidence="10">Multidrug resistance-associated ABC transporter</fullName>
    </submittedName>
</protein>
<keyword evidence="3" id="KW-0547">Nucleotide-binding</keyword>
<evidence type="ECO:0000256" key="2">
    <source>
        <dbReference type="ARBA" id="ARBA00022692"/>
    </source>
</evidence>
<feature type="region of interest" description="Disordered" evidence="7">
    <location>
        <begin position="638"/>
        <end position="657"/>
    </location>
</feature>
<dbReference type="PROSITE" id="PS50929">
    <property type="entry name" value="ABC_TM1F"/>
    <property type="match status" value="1"/>
</dbReference>
<dbReference type="GO" id="GO:0016020">
    <property type="term" value="C:membrane"/>
    <property type="evidence" value="ECO:0007669"/>
    <property type="project" value="InterPro"/>
</dbReference>
<dbReference type="EMBL" id="AFRT01003448">
    <property type="protein sequence ID" value="ELU36423.1"/>
    <property type="molecule type" value="Genomic_DNA"/>
</dbReference>
<accession>L8WI01</accession>